<protein>
    <submittedName>
        <fullName evidence="1">Uncharacterized protein</fullName>
    </submittedName>
</protein>
<organism evidence="1 2">
    <name type="scientific">Platanthera guangdongensis</name>
    <dbReference type="NCBI Taxonomy" id="2320717"/>
    <lineage>
        <taxon>Eukaryota</taxon>
        <taxon>Viridiplantae</taxon>
        <taxon>Streptophyta</taxon>
        <taxon>Embryophyta</taxon>
        <taxon>Tracheophyta</taxon>
        <taxon>Spermatophyta</taxon>
        <taxon>Magnoliopsida</taxon>
        <taxon>Liliopsida</taxon>
        <taxon>Asparagales</taxon>
        <taxon>Orchidaceae</taxon>
        <taxon>Orchidoideae</taxon>
        <taxon>Orchideae</taxon>
        <taxon>Orchidinae</taxon>
        <taxon>Platanthera</taxon>
    </lineage>
</organism>
<evidence type="ECO:0000313" key="1">
    <source>
        <dbReference type="EMBL" id="KAK8960007.1"/>
    </source>
</evidence>
<evidence type="ECO:0000313" key="2">
    <source>
        <dbReference type="Proteomes" id="UP001412067"/>
    </source>
</evidence>
<accession>A0ABR2M7X9</accession>
<dbReference type="EMBL" id="JBBWWR010000011">
    <property type="protein sequence ID" value="KAK8960007.1"/>
    <property type="molecule type" value="Genomic_DNA"/>
</dbReference>
<proteinExistence type="predicted"/>
<name>A0ABR2M7X9_9ASPA</name>
<reference evidence="1 2" key="1">
    <citation type="journal article" date="2022" name="Nat. Plants">
        <title>Genomes of leafy and leafless Platanthera orchids illuminate the evolution of mycoheterotrophy.</title>
        <authorList>
            <person name="Li M.H."/>
            <person name="Liu K.W."/>
            <person name="Li Z."/>
            <person name="Lu H.C."/>
            <person name="Ye Q.L."/>
            <person name="Zhang D."/>
            <person name="Wang J.Y."/>
            <person name="Li Y.F."/>
            <person name="Zhong Z.M."/>
            <person name="Liu X."/>
            <person name="Yu X."/>
            <person name="Liu D.K."/>
            <person name="Tu X.D."/>
            <person name="Liu B."/>
            <person name="Hao Y."/>
            <person name="Liao X.Y."/>
            <person name="Jiang Y.T."/>
            <person name="Sun W.H."/>
            <person name="Chen J."/>
            <person name="Chen Y.Q."/>
            <person name="Ai Y."/>
            <person name="Zhai J.W."/>
            <person name="Wu S.S."/>
            <person name="Zhou Z."/>
            <person name="Hsiao Y.Y."/>
            <person name="Wu W.L."/>
            <person name="Chen Y.Y."/>
            <person name="Lin Y.F."/>
            <person name="Hsu J.L."/>
            <person name="Li C.Y."/>
            <person name="Wang Z.W."/>
            <person name="Zhao X."/>
            <person name="Zhong W.Y."/>
            <person name="Ma X.K."/>
            <person name="Ma L."/>
            <person name="Huang J."/>
            <person name="Chen G.Z."/>
            <person name="Huang M.Z."/>
            <person name="Huang L."/>
            <person name="Peng D.H."/>
            <person name="Luo Y.B."/>
            <person name="Zou S.Q."/>
            <person name="Chen S.P."/>
            <person name="Lan S."/>
            <person name="Tsai W.C."/>
            <person name="Van de Peer Y."/>
            <person name="Liu Z.J."/>
        </authorList>
    </citation>
    <scope>NUCLEOTIDE SEQUENCE [LARGE SCALE GENOMIC DNA]</scope>
    <source>
        <strain evidence="1">Lor288</strain>
    </source>
</reference>
<dbReference type="Proteomes" id="UP001412067">
    <property type="component" value="Unassembled WGS sequence"/>
</dbReference>
<sequence>MSASSSRSAAVGVQHIGLSGSWKIRALLFHHPHPESTHWSPWSTPHRRSPAPAPCRVGSSPFTPLSDLSSLCAPPVNACYTHFTISCSAGRASSSLPGVAKVYFLKSGASSSLAGVAEETIVLTFWPHLGITVMGKHKDLLLNAGSVISKTTEKLEFLAAPLRSGLVLGLTSGRRKNDANPRLFETGDRVTGDDETIRFARGCWHFNENGGHFCPWPPDPPKGRFRLLQVTPASFSKLSVPSDTCRFRLQTPPTAAASNRGFPLAPVAVAYRRRLSSPAVKASRRRLESKSPDDAMLEQLKSEDEIILRRNALQMRYRKWLLFTDVASASERMMPLAIFTT</sequence>
<comment type="caution">
    <text evidence="1">The sequence shown here is derived from an EMBL/GenBank/DDBJ whole genome shotgun (WGS) entry which is preliminary data.</text>
</comment>
<gene>
    <name evidence="1" type="ORF">KSP40_PGU014997</name>
</gene>
<keyword evidence="2" id="KW-1185">Reference proteome</keyword>